<dbReference type="EMBL" id="VUYU01000004">
    <property type="protein sequence ID" value="NHZ33363.1"/>
    <property type="molecule type" value="Genomic_DNA"/>
</dbReference>
<comment type="caution">
    <text evidence="6">The sequence shown here is derived from an EMBL/GenBank/DDBJ whole genome shotgun (WGS) entry which is preliminary data.</text>
</comment>
<dbReference type="InterPro" id="IPR015854">
    <property type="entry name" value="ABC_transpr_LolD-like"/>
</dbReference>
<dbReference type="InterPro" id="IPR017871">
    <property type="entry name" value="ABC_transporter-like_CS"/>
</dbReference>
<keyword evidence="1" id="KW-0813">Transport</keyword>
<evidence type="ECO:0000256" key="2">
    <source>
        <dbReference type="ARBA" id="ARBA00022475"/>
    </source>
</evidence>
<dbReference type="Proteomes" id="UP000785613">
    <property type="component" value="Unassembled WGS sequence"/>
</dbReference>
<keyword evidence="2" id="KW-1003">Cell membrane</keyword>
<dbReference type="InterPro" id="IPR003593">
    <property type="entry name" value="AAA+_ATPase"/>
</dbReference>
<keyword evidence="7" id="KW-1185">Reference proteome</keyword>
<dbReference type="CDD" id="cd03255">
    <property type="entry name" value="ABC_MJ0796_LolCDE_FtsE"/>
    <property type="match status" value="1"/>
</dbReference>
<dbReference type="InterPro" id="IPR027417">
    <property type="entry name" value="P-loop_NTPase"/>
</dbReference>
<dbReference type="InterPro" id="IPR017911">
    <property type="entry name" value="MacB-like_ATP-bd"/>
</dbReference>
<accession>A0ABX0LL36</accession>
<keyword evidence="4 6" id="KW-0067">ATP-binding</keyword>
<dbReference type="PANTHER" id="PTHR24220:SF685">
    <property type="entry name" value="ABC TRANSPORTER RELATED"/>
    <property type="match status" value="1"/>
</dbReference>
<evidence type="ECO:0000256" key="1">
    <source>
        <dbReference type="ARBA" id="ARBA00022448"/>
    </source>
</evidence>
<dbReference type="PROSITE" id="PS00211">
    <property type="entry name" value="ABC_TRANSPORTER_1"/>
    <property type="match status" value="1"/>
</dbReference>
<dbReference type="InterPro" id="IPR003439">
    <property type="entry name" value="ABC_transporter-like_ATP-bd"/>
</dbReference>
<dbReference type="RefSeq" id="WP_167222960.1">
    <property type="nucleotide sequence ID" value="NZ_VUYU01000004.1"/>
</dbReference>
<dbReference type="Gene3D" id="3.40.50.300">
    <property type="entry name" value="P-loop containing nucleotide triphosphate hydrolases"/>
    <property type="match status" value="1"/>
</dbReference>
<organism evidence="6 7">
    <name type="scientific">Massilia rubra</name>
    <dbReference type="NCBI Taxonomy" id="2607910"/>
    <lineage>
        <taxon>Bacteria</taxon>
        <taxon>Pseudomonadati</taxon>
        <taxon>Pseudomonadota</taxon>
        <taxon>Betaproteobacteria</taxon>
        <taxon>Burkholderiales</taxon>
        <taxon>Oxalobacteraceae</taxon>
        <taxon>Telluria group</taxon>
        <taxon>Massilia</taxon>
    </lineage>
</organism>
<protein>
    <submittedName>
        <fullName evidence="6">ABC transporter ATP-binding protein</fullName>
    </submittedName>
</protein>
<dbReference type="PANTHER" id="PTHR24220">
    <property type="entry name" value="IMPORT ATP-BINDING PROTEIN"/>
    <property type="match status" value="1"/>
</dbReference>
<dbReference type="Pfam" id="PF00005">
    <property type="entry name" value="ABC_tran"/>
    <property type="match status" value="1"/>
</dbReference>
<evidence type="ECO:0000313" key="7">
    <source>
        <dbReference type="Proteomes" id="UP000785613"/>
    </source>
</evidence>
<evidence type="ECO:0000259" key="5">
    <source>
        <dbReference type="PROSITE" id="PS50893"/>
    </source>
</evidence>
<evidence type="ECO:0000313" key="6">
    <source>
        <dbReference type="EMBL" id="NHZ33363.1"/>
    </source>
</evidence>
<dbReference type="SUPFAM" id="SSF52540">
    <property type="entry name" value="P-loop containing nucleoside triphosphate hydrolases"/>
    <property type="match status" value="1"/>
</dbReference>
<reference evidence="6 7" key="1">
    <citation type="submission" date="2019-09" db="EMBL/GenBank/DDBJ databases">
        <title>Taxonomy of Antarctic Massilia spp.: description of Massilia rubra sp. nov., Massilia aquatica sp. nov., Massilia mucilaginosa sp. nov., Massilia frigida sp. nov. isolated from streams, lakes and regoliths.</title>
        <authorList>
            <person name="Holochova P."/>
            <person name="Sedlacek I."/>
            <person name="Kralova S."/>
            <person name="Maslanova I."/>
            <person name="Busse H.-J."/>
            <person name="Stankova E."/>
            <person name="Vrbovska V."/>
            <person name="Kovarovic V."/>
            <person name="Bartak M."/>
            <person name="Svec P."/>
            <person name="Pantucek R."/>
        </authorList>
    </citation>
    <scope>NUCLEOTIDE SEQUENCE [LARGE SCALE GENOMIC DNA]</scope>
    <source>
        <strain evidence="6 7">CCM 8692</strain>
    </source>
</reference>
<keyword evidence="3" id="KW-0547">Nucleotide-binding</keyword>
<evidence type="ECO:0000256" key="3">
    <source>
        <dbReference type="ARBA" id="ARBA00022741"/>
    </source>
</evidence>
<feature type="domain" description="ABC transporter" evidence="5">
    <location>
        <begin position="4"/>
        <end position="234"/>
    </location>
</feature>
<proteinExistence type="predicted"/>
<dbReference type="PROSITE" id="PS50893">
    <property type="entry name" value="ABC_TRANSPORTER_2"/>
    <property type="match status" value="1"/>
</dbReference>
<dbReference type="GO" id="GO:0005524">
    <property type="term" value="F:ATP binding"/>
    <property type="evidence" value="ECO:0007669"/>
    <property type="project" value="UniProtKB-KW"/>
</dbReference>
<dbReference type="SMART" id="SM00382">
    <property type="entry name" value="AAA"/>
    <property type="match status" value="1"/>
</dbReference>
<evidence type="ECO:0000256" key="4">
    <source>
        <dbReference type="ARBA" id="ARBA00022840"/>
    </source>
</evidence>
<keyword evidence="2" id="KW-0472">Membrane</keyword>
<name>A0ABX0LL36_9BURK</name>
<sequence>MTILNVRDVSKCYRLGRVPVPAVRNVSFSIADASFSVLTGPSGSGKTSLLNLIGCLDRPDSGSIEIAGTQVGKLAEKALTTFRRQHLGFVFQNFNLLAALTVAENIAYPLQLAKQGAAARKERVAFLLDAVGLNGKDGRRPHELSGGERQRVAIARALAARPRLVLADEPTASLDRATGAQIVALMRRLQREHGVSFLFASHDTSLIAGADTVINLRDGALQARAAGIDQLVEA</sequence>
<gene>
    <name evidence="6" type="ORF">F0185_07135</name>
</gene>